<dbReference type="EMBL" id="QBIY01013014">
    <property type="protein sequence ID" value="RXN13014.1"/>
    <property type="molecule type" value="Genomic_DNA"/>
</dbReference>
<feature type="transmembrane region" description="Helical" evidence="1">
    <location>
        <begin position="169"/>
        <end position="191"/>
    </location>
</feature>
<gene>
    <name evidence="2" type="ORF">ROHU_009918</name>
</gene>
<accession>A0A498M1Q8</accession>
<reference evidence="2 3" key="1">
    <citation type="submission" date="2018-03" db="EMBL/GenBank/DDBJ databases">
        <title>Draft genome sequence of Rohu Carp (Labeo rohita).</title>
        <authorList>
            <person name="Das P."/>
            <person name="Kushwaha B."/>
            <person name="Joshi C.G."/>
            <person name="Kumar D."/>
            <person name="Nagpure N.S."/>
            <person name="Sahoo L."/>
            <person name="Das S.P."/>
            <person name="Bit A."/>
            <person name="Patnaik S."/>
            <person name="Meher P.K."/>
            <person name="Jayasankar P."/>
            <person name="Koringa P.G."/>
            <person name="Patel N.V."/>
            <person name="Hinsu A.T."/>
            <person name="Kumar R."/>
            <person name="Pandey M."/>
            <person name="Agarwal S."/>
            <person name="Srivastava S."/>
            <person name="Singh M."/>
            <person name="Iquebal M.A."/>
            <person name="Jaiswal S."/>
            <person name="Angadi U.B."/>
            <person name="Kumar N."/>
            <person name="Raza M."/>
            <person name="Shah T.M."/>
            <person name="Rai A."/>
            <person name="Jena J.K."/>
        </authorList>
    </citation>
    <scope>NUCLEOTIDE SEQUENCE [LARGE SCALE GENOMIC DNA]</scope>
    <source>
        <strain evidence="2">DASCIFA01</strain>
        <tissue evidence="2">Testis</tissue>
    </source>
</reference>
<dbReference type="AlphaFoldDB" id="A0A498M1Q8"/>
<evidence type="ECO:0000256" key="1">
    <source>
        <dbReference type="SAM" id="Phobius"/>
    </source>
</evidence>
<protein>
    <submittedName>
        <fullName evidence="2">Uncharacterized protein</fullName>
    </submittedName>
</protein>
<comment type="caution">
    <text evidence="2">The sequence shown here is derived from an EMBL/GenBank/DDBJ whole genome shotgun (WGS) entry which is preliminary data.</text>
</comment>
<organism evidence="2 3">
    <name type="scientific">Labeo rohita</name>
    <name type="common">Indian major carp</name>
    <name type="synonym">Cyprinus rohita</name>
    <dbReference type="NCBI Taxonomy" id="84645"/>
    <lineage>
        <taxon>Eukaryota</taxon>
        <taxon>Metazoa</taxon>
        <taxon>Chordata</taxon>
        <taxon>Craniata</taxon>
        <taxon>Vertebrata</taxon>
        <taxon>Euteleostomi</taxon>
        <taxon>Actinopterygii</taxon>
        <taxon>Neopterygii</taxon>
        <taxon>Teleostei</taxon>
        <taxon>Ostariophysi</taxon>
        <taxon>Cypriniformes</taxon>
        <taxon>Cyprinidae</taxon>
        <taxon>Labeoninae</taxon>
        <taxon>Labeonini</taxon>
        <taxon>Labeo</taxon>
    </lineage>
</organism>
<dbReference type="Proteomes" id="UP000290572">
    <property type="component" value="Unassembled WGS sequence"/>
</dbReference>
<keyword evidence="1" id="KW-0472">Membrane</keyword>
<keyword evidence="1" id="KW-1133">Transmembrane helix</keyword>
<evidence type="ECO:0000313" key="3">
    <source>
        <dbReference type="Proteomes" id="UP000290572"/>
    </source>
</evidence>
<evidence type="ECO:0000313" key="2">
    <source>
        <dbReference type="EMBL" id="RXN13014.1"/>
    </source>
</evidence>
<proteinExistence type="predicted"/>
<keyword evidence="1" id="KW-0812">Transmembrane</keyword>
<name>A0A498M1Q8_LABRO</name>
<sequence>MASSTESASAAALYPVTPPPIAPATAAAPNTTPTAIPEPAAAPMPVPAATLESTAAAPAATPTSTAAAPAATPASTAVTVPAAAAVATAAPASTAMTASATPATAEIAAVPTAAAPPAAAATATLSSLASKPVFFTPFTNATRDAEDSTCQCPCCHSCKPNQKFLTNSLLSFFLFLFGRQIVLLYILKLLLNFFLHHLKQLIGVAALFFHHLVNGPQQIFDLNSVASVSPPTTIPVFVVNDVTVTSTFIDQFL</sequence>
<keyword evidence="3" id="KW-1185">Reference proteome</keyword>